<evidence type="ECO:0000256" key="1">
    <source>
        <dbReference type="SAM" id="SignalP"/>
    </source>
</evidence>
<keyword evidence="3" id="KW-1185">Reference proteome</keyword>
<evidence type="ECO:0000313" key="2">
    <source>
        <dbReference type="EMBL" id="MBK1855165.1"/>
    </source>
</evidence>
<protein>
    <submittedName>
        <fullName evidence="2">Uncharacterized protein</fullName>
    </submittedName>
</protein>
<gene>
    <name evidence="2" type="ORF">JIN83_09360</name>
</gene>
<accession>A0AAE2VC37</accession>
<dbReference type="Gene3D" id="2.60.120.260">
    <property type="entry name" value="Galactose-binding domain-like"/>
    <property type="match status" value="1"/>
</dbReference>
<dbReference type="AlphaFoldDB" id="A0AAE2VC37"/>
<reference evidence="2" key="1">
    <citation type="submission" date="2021-01" db="EMBL/GenBank/DDBJ databases">
        <title>Modified the classification status of verrucomicrobia.</title>
        <authorList>
            <person name="Feng X."/>
        </authorList>
    </citation>
    <scope>NUCLEOTIDE SEQUENCE</scope>
    <source>
        <strain evidence="2">5K15</strain>
    </source>
</reference>
<dbReference type="EMBL" id="JAENIG010000005">
    <property type="protein sequence ID" value="MBK1855165.1"/>
    <property type="molecule type" value="Genomic_DNA"/>
</dbReference>
<keyword evidence="1" id="KW-0732">Signal</keyword>
<dbReference type="Proteomes" id="UP000634206">
    <property type="component" value="Unassembled WGS sequence"/>
</dbReference>
<feature type="signal peptide" evidence="1">
    <location>
        <begin position="1"/>
        <end position="17"/>
    </location>
</feature>
<organism evidence="2 3">
    <name type="scientific">Oceaniferula flava</name>
    <dbReference type="NCBI Taxonomy" id="2800421"/>
    <lineage>
        <taxon>Bacteria</taxon>
        <taxon>Pseudomonadati</taxon>
        <taxon>Verrucomicrobiota</taxon>
        <taxon>Verrucomicrobiia</taxon>
        <taxon>Verrucomicrobiales</taxon>
        <taxon>Verrucomicrobiaceae</taxon>
        <taxon>Oceaniferula</taxon>
    </lineage>
</organism>
<proteinExistence type="predicted"/>
<comment type="caution">
    <text evidence="2">The sequence shown here is derived from an EMBL/GenBank/DDBJ whole genome shotgun (WGS) entry which is preliminary data.</text>
</comment>
<name>A0AAE2VC37_9BACT</name>
<dbReference type="RefSeq" id="WP_309489776.1">
    <property type="nucleotide sequence ID" value="NZ_JAENIG010000005.1"/>
</dbReference>
<evidence type="ECO:0000313" key="3">
    <source>
        <dbReference type="Proteomes" id="UP000634206"/>
    </source>
</evidence>
<sequence>MRITLLAITLLSGCLHAAPTVFLEKKGLVVIEAESTTSRLGKWVKKSSVKGFTGDAHLEFTGNKPETGPPKSPLKYTFKVSKGGKYSFSIRAHKRLISDRQDICNDCYVRLEGDFESGNKTPLKLLKKDTKMFGGKSEGWGYTAKLDDKHQKHTPVYQLKAGETYTLVVSGRSQNFNIDRFVFAHEDSSMKAAQKKLPKESRTGS</sequence>
<feature type="chain" id="PRO_5041972521" evidence="1">
    <location>
        <begin position="18"/>
        <end position="205"/>
    </location>
</feature>